<dbReference type="InterPro" id="IPR010543">
    <property type="entry name" value="DUF1117"/>
</dbReference>
<dbReference type="SMART" id="SM00184">
    <property type="entry name" value="RING"/>
    <property type="match status" value="1"/>
</dbReference>
<dbReference type="InterPro" id="IPR013083">
    <property type="entry name" value="Znf_RING/FYVE/PHD"/>
</dbReference>
<dbReference type="EMBL" id="GDJX01027493">
    <property type="protein sequence ID" value="JAT40443.1"/>
    <property type="molecule type" value="Transcribed_RNA"/>
</dbReference>
<dbReference type="SUPFAM" id="SSF57850">
    <property type="entry name" value="RING/U-box"/>
    <property type="match status" value="1"/>
</dbReference>
<reference evidence="11" key="1">
    <citation type="submission" date="2015-07" db="EMBL/GenBank/DDBJ databases">
        <title>Transcriptome Assembly of Anthurium amnicola.</title>
        <authorList>
            <person name="Suzuki J."/>
        </authorList>
    </citation>
    <scope>NUCLEOTIDE SEQUENCE</scope>
</reference>
<dbReference type="CDD" id="cd16667">
    <property type="entry name" value="RING-H2_RNF126-like"/>
    <property type="match status" value="1"/>
</dbReference>
<dbReference type="InterPro" id="IPR039525">
    <property type="entry name" value="RNF126-like_zinc-ribbon"/>
</dbReference>
<evidence type="ECO:0000256" key="2">
    <source>
        <dbReference type="ARBA" id="ARBA00012483"/>
    </source>
</evidence>
<dbReference type="Pfam" id="PF14369">
    <property type="entry name" value="Zn_ribbon_19"/>
    <property type="match status" value="1"/>
</dbReference>
<organism evidence="11">
    <name type="scientific">Anthurium amnicola</name>
    <dbReference type="NCBI Taxonomy" id="1678845"/>
    <lineage>
        <taxon>Eukaryota</taxon>
        <taxon>Viridiplantae</taxon>
        <taxon>Streptophyta</taxon>
        <taxon>Embryophyta</taxon>
        <taxon>Tracheophyta</taxon>
        <taxon>Spermatophyta</taxon>
        <taxon>Magnoliopsida</taxon>
        <taxon>Liliopsida</taxon>
        <taxon>Araceae</taxon>
        <taxon>Pothoideae</taxon>
        <taxon>Potheae</taxon>
        <taxon>Anthurium</taxon>
    </lineage>
</organism>
<dbReference type="Pfam" id="PF13639">
    <property type="entry name" value="zf-RING_2"/>
    <property type="match status" value="1"/>
</dbReference>
<evidence type="ECO:0000256" key="9">
    <source>
        <dbReference type="SAM" id="MobiDB-lite"/>
    </source>
</evidence>
<sequence length="410" mass="43182">MSSAAGATTGVDASAVAAGTPYWCYRCSRFVGVWGRDAIVCPDCETGFVERFETPPGRGGPRRRPFPAAAVSILNPSGAGAGVSRPNHLPDVLLHRSRRAAAGAGDRPPFNPIIVLRRALDGGVVAGADADMPGGTFELYYDDGVGSGLRPLPASVSDFLMGSGFDRLLEQLAQLEINGIGGRGCEHPPASKAAVESMPTVEIAEAHVGSDAHCAVCKEPFEMGAEAREMPCKHIYHQDCIFPWLSLRNSCPVCRHEMPTDMRSGRGAPEPDAGEQAAVGGSEEDAVGLTIWRLPGGGFAVGRFSGGRAAGERELPVVYTEMDGGFNTGGAPRRISWTSRGSRSRSSGGIGRAFLNFFSLFGRLRGSSSSSSRSSSSRRNRSGSAFDRLSGGRDHTSASEDTNATGMSRW</sequence>
<dbReference type="PANTHER" id="PTHR15710:SF217">
    <property type="entry name" value="E3 UBIQUITIN-PROTEIN LIGASE RDUF2"/>
    <property type="match status" value="1"/>
</dbReference>
<protein>
    <recommendedName>
        <fullName evidence="2">RING-type E3 ubiquitin transferase</fullName>
        <ecNumber evidence="2">2.3.2.27</ecNumber>
    </recommendedName>
</protein>
<evidence type="ECO:0000256" key="8">
    <source>
        <dbReference type="PROSITE-ProRule" id="PRU00175"/>
    </source>
</evidence>
<keyword evidence="5 8" id="KW-0863">Zinc-finger</keyword>
<evidence type="ECO:0000256" key="3">
    <source>
        <dbReference type="ARBA" id="ARBA00022679"/>
    </source>
</evidence>
<accession>A0A1D1XDG4</accession>
<evidence type="ECO:0000259" key="10">
    <source>
        <dbReference type="PROSITE" id="PS50089"/>
    </source>
</evidence>
<name>A0A1D1XDG4_9ARAE</name>
<evidence type="ECO:0000256" key="5">
    <source>
        <dbReference type="ARBA" id="ARBA00022771"/>
    </source>
</evidence>
<comment type="catalytic activity">
    <reaction evidence="1">
        <text>S-ubiquitinyl-[E2 ubiquitin-conjugating enzyme]-L-cysteine + [acceptor protein]-L-lysine = [E2 ubiquitin-conjugating enzyme]-L-cysteine + N(6)-ubiquitinyl-[acceptor protein]-L-lysine.</text>
        <dbReference type="EC" id="2.3.2.27"/>
    </reaction>
</comment>
<dbReference type="GO" id="GO:0016567">
    <property type="term" value="P:protein ubiquitination"/>
    <property type="evidence" value="ECO:0007669"/>
    <property type="project" value="TreeGrafter"/>
</dbReference>
<dbReference type="InterPro" id="IPR001841">
    <property type="entry name" value="Znf_RING"/>
</dbReference>
<proteinExistence type="predicted"/>
<dbReference type="Gene3D" id="3.30.40.10">
    <property type="entry name" value="Zinc/RING finger domain, C3HC4 (zinc finger)"/>
    <property type="match status" value="1"/>
</dbReference>
<dbReference type="PROSITE" id="PS50089">
    <property type="entry name" value="ZF_RING_2"/>
    <property type="match status" value="1"/>
</dbReference>
<dbReference type="EC" id="2.3.2.27" evidence="2"/>
<keyword evidence="4" id="KW-0479">Metal-binding</keyword>
<keyword evidence="6" id="KW-0833">Ubl conjugation pathway</keyword>
<dbReference type="GO" id="GO:0008270">
    <property type="term" value="F:zinc ion binding"/>
    <property type="evidence" value="ECO:0007669"/>
    <property type="project" value="UniProtKB-KW"/>
</dbReference>
<dbReference type="FunFam" id="3.30.40.10:FF:000022">
    <property type="entry name" value="E3 ubiquitin-protein ligase RING1-like"/>
    <property type="match status" value="1"/>
</dbReference>
<evidence type="ECO:0000256" key="1">
    <source>
        <dbReference type="ARBA" id="ARBA00000900"/>
    </source>
</evidence>
<dbReference type="Pfam" id="PF06547">
    <property type="entry name" value="DUF1117"/>
    <property type="match status" value="1"/>
</dbReference>
<keyword evidence="7" id="KW-0862">Zinc</keyword>
<evidence type="ECO:0000313" key="11">
    <source>
        <dbReference type="EMBL" id="JAT40443.1"/>
    </source>
</evidence>
<evidence type="ECO:0000256" key="6">
    <source>
        <dbReference type="ARBA" id="ARBA00022786"/>
    </source>
</evidence>
<dbReference type="GO" id="GO:0005737">
    <property type="term" value="C:cytoplasm"/>
    <property type="evidence" value="ECO:0007669"/>
    <property type="project" value="TreeGrafter"/>
</dbReference>
<evidence type="ECO:0000256" key="7">
    <source>
        <dbReference type="ARBA" id="ARBA00022833"/>
    </source>
</evidence>
<gene>
    <name evidence="11" type="primary">RING1_14</name>
    <name evidence="11" type="ORF">g.66934</name>
</gene>
<feature type="region of interest" description="Disordered" evidence="9">
    <location>
        <begin position="261"/>
        <end position="281"/>
    </location>
</feature>
<feature type="region of interest" description="Disordered" evidence="9">
    <location>
        <begin position="365"/>
        <end position="410"/>
    </location>
</feature>
<feature type="compositionally biased region" description="Low complexity" evidence="9">
    <location>
        <begin position="365"/>
        <end position="375"/>
    </location>
</feature>
<feature type="compositionally biased region" description="Polar residues" evidence="9">
    <location>
        <begin position="399"/>
        <end position="410"/>
    </location>
</feature>
<feature type="domain" description="RING-type" evidence="10">
    <location>
        <begin position="214"/>
        <end position="255"/>
    </location>
</feature>
<dbReference type="PANTHER" id="PTHR15710">
    <property type="entry name" value="E3 UBIQUITIN-PROTEIN LIGASE PRAJA"/>
    <property type="match status" value="1"/>
</dbReference>
<dbReference type="AlphaFoldDB" id="A0A1D1XDG4"/>
<evidence type="ECO:0000256" key="4">
    <source>
        <dbReference type="ARBA" id="ARBA00022723"/>
    </source>
</evidence>
<dbReference type="GO" id="GO:0061630">
    <property type="term" value="F:ubiquitin protein ligase activity"/>
    <property type="evidence" value="ECO:0007669"/>
    <property type="project" value="UniProtKB-EC"/>
</dbReference>
<keyword evidence="3" id="KW-0808">Transferase</keyword>